<feature type="transmembrane region" description="Helical" evidence="6">
    <location>
        <begin position="229"/>
        <end position="248"/>
    </location>
</feature>
<dbReference type="PANTHER" id="PTHR30482">
    <property type="entry name" value="HIGH-AFFINITY BRANCHED-CHAIN AMINO ACID TRANSPORT SYSTEM PERMEASE"/>
    <property type="match status" value="1"/>
</dbReference>
<feature type="transmembrane region" description="Helical" evidence="6">
    <location>
        <begin position="20"/>
        <end position="36"/>
    </location>
</feature>
<dbReference type="RefSeq" id="WP_146962604.1">
    <property type="nucleotide sequence ID" value="NZ_CP042467.1"/>
</dbReference>
<sequence>MPTRALITGYEDDLKLWPDFWHKVAWFFGLLVFAAFPLMGAWWTTIATLGFIHIVGALALMILTGFAGQISLGHAAFLAIGAYTAAVLGNEFELPFWLLIPISGAMAALVGLALGPFALRLRGLYLAIVTIGLLFLVNHTLHTIPQTGGVGGTSVPMYYWFGAEYDVQALKVGGSFELKLYALFGLMAFFCAMACVNIRRSNIGRAMFAIRDHDLAAAVLGVKPLKTKLMAFGISSFFAGVAGAMFAFQQQYITIEPPFDMNMSVQYIAMIVLGGIGTVFGAVAGALVFTFLTPLAELVGPFIPLVSELSSAQQSTLIFSLVVCGFLIFEPMGVLGIWLRIKRYFQTWPFSY</sequence>
<keyword evidence="8" id="KW-1185">Reference proteome</keyword>
<name>A0A5B8XW22_9DELT</name>
<protein>
    <submittedName>
        <fullName evidence="7">Branched-chain amino acid ABC transporter permease</fullName>
    </submittedName>
</protein>
<dbReference type="InterPro" id="IPR001851">
    <property type="entry name" value="ABC_transp_permease"/>
</dbReference>
<reference evidence="7 8" key="1">
    <citation type="submission" date="2019-08" db="EMBL/GenBank/DDBJ databases">
        <authorList>
            <person name="Liang Q."/>
        </authorList>
    </citation>
    <scope>NUCLEOTIDE SEQUENCE [LARGE SCALE GENOMIC DNA]</scope>
    <source>
        <strain evidence="7 8">V1718</strain>
    </source>
</reference>
<feature type="transmembrane region" description="Helical" evidence="6">
    <location>
        <begin position="268"/>
        <end position="296"/>
    </location>
</feature>
<keyword evidence="2" id="KW-1003">Cell membrane</keyword>
<dbReference type="EMBL" id="CP042467">
    <property type="protein sequence ID" value="QED29371.1"/>
    <property type="molecule type" value="Genomic_DNA"/>
</dbReference>
<dbReference type="GO" id="GO:0015658">
    <property type="term" value="F:branched-chain amino acid transmembrane transporter activity"/>
    <property type="evidence" value="ECO:0007669"/>
    <property type="project" value="InterPro"/>
</dbReference>
<gene>
    <name evidence="7" type="ORF">FRD01_19465</name>
</gene>
<dbReference type="Proteomes" id="UP000321595">
    <property type="component" value="Chromosome"/>
</dbReference>
<feature type="transmembrane region" description="Helical" evidence="6">
    <location>
        <begin position="94"/>
        <end position="117"/>
    </location>
</feature>
<dbReference type="OrthoDB" id="9780757at2"/>
<evidence type="ECO:0000256" key="3">
    <source>
        <dbReference type="ARBA" id="ARBA00022692"/>
    </source>
</evidence>
<dbReference type="InterPro" id="IPR043428">
    <property type="entry name" value="LivM-like"/>
</dbReference>
<evidence type="ECO:0000313" key="8">
    <source>
        <dbReference type="Proteomes" id="UP000321595"/>
    </source>
</evidence>
<feature type="transmembrane region" description="Helical" evidence="6">
    <location>
        <begin position="124"/>
        <end position="141"/>
    </location>
</feature>
<dbReference type="Pfam" id="PF02653">
    <property type="entry name" value="BPD_transp_2"/>
    <property type="match status" value="1"/>
</dbReference>
<evidence type="ECO:0000256" key="6">
    <source>
        <dbReference type="SAM" id="Phobius"/>
    </source>
</evidence>
<dbReference type="KEGG" id="bbae:FRD01_19465"/>
<keyword evidence="4 6" id="KW-1133">Transmembrane helix</keyword>
<keyword evidence="5 6" id="KW-0472">Membrane</keyword>
<keyword evidence="3 6" id="KW-0812">Transmembrane</keyword>
<dbReference type="GO" id="GO:0005886">
    <property type="term" value="C:plasma membrane"/>
    <property type="evidence" value="ECO:0007669"/>
    <property type="project" value="UniProtKB-SubCell"/>
</dbReference>
<evidence type="ECO:0000256" key="4">
    <source>
        <dbReference type="ARBA" id="ARBA00022989"/>
    </source>
</evidence>
<dbReference type="AlphaFoldDB" id="A0A5B8XW22"/>
<evidence type="ECO:0000256" key="5">
    <source>
        <dbReference type="ARBA" id="ARBA00023136"/>
    </source>
</evidence>
<evidence type="ECO:0000256" key="2">
    <source>
        <dbReference type="ARBA" id="ARBA00022475"/>
    </source>
</evidence>
<feature type="transmembrane region" description="Helical" evidence="6">
    <location>
        <begin position="180"/>
        <end position="198"/>
    </location>
</feature>
<evidence type="ECO:0000256" key="1">
    <source>
        <dbReference type="ARBA" id="ARBA00004651"/>
    </source>
</evidence>
<dbReference type="CDD" id="cd06581">
    <property type="entry name" value="TM_PBP1_LivM_like"/>
    <property type="match status" value="1"/>
</dbReference>
<comment type="subcellular location">
    <subcellularLocation>
        <location evidence="1">Cell membrane</location>
        <topology evidence="1">Multi-pass membrane protein</topology>
    </subcellularLocation>
</comment>
<feature type="transmembrane region" description="Helical" evidence="6">
    <location>
        <begin position="42"/>
        <end position="63"/>
    </location>
</feature>
<proteinExistence type="predicted"/>
<organism evidence="7 8">
    <name type="scientific">Microvenator marinus</name>
    <dbReference type="NCBI Taxonomy" id="2600177"/>
    <lineage>
        <taxon>Bacteria</taxon>
        <taxon>Deltaproteobacteria</taxon>
        <taxon>Bradymonadales</taxon>
        <taxon>Microvenatoraceae</taxon>
        <taxon>Microvenator</taxon>
    </lineage>
</organism>
<dbReference type="PANTHER" id="PTHR30482:SF5">
    <property type="entry name" value="ABC TRANSPORTER PERMEASE PROTEIN"/>
    <property type="match status" value="1"/>
</dbReference>
<accession>A0A5B8XW22</accession>
<feature type="transmembrane region" description="Helical" evidence="6">
    <location>
        <begin position="317"/>
        <end position="341"/>
    </location>
</feature>
<evidence type="ECO:0000313" key="7">
    <source>
        <dbReference type="EMBL" id="QED29371.1"/>
    </source>
</evidence>